<organism evidence="8 9">
    <name type="scientific">Dimorphilus gyrociliatus</name>
    <dbReference type="NCBI Taxonomy" id="2664684"/>
    <lineage>
        <taxon>Eukaryota</taxon>
        <taxon>Metazoa</taxon>
        <taxon>Spiralia</taxon>
        <taxon>Lophotrochozoa</taxon>
        <taxon>Annelida</taxon>
        <taxon>Polychaeta</taxon>
        <taxon>Polychaeta incertae sedis</taxon>
        <taxon>Dinophilidae</taxon>
        <taxon>Dimorphilus</taxon>
    </lineage>
</organism>
<feature type="region of interest" description="Disordered" evidence="7">
    <location>
        <begin position="77"/>
        <end position="103"/>
    </location>
</feature>
<dbReference type="OrthoDB" id="5593200at2759"/>
<comment type="function">
    <text evidence="1">May play an important role in spermatogenesis and/or testis development.</text>
</comment>
<sequence>MAPDPDEKTRKTDNYQLSSENENVHPIDDHSESSDDGGNEQDYSGYELLPQEVPTSSINEIINNLTEENIDNVIQSSIDSDSLTVGGTTTNSSQENSHDGEISERCSVWKTKRPSDNIPLDEDRASQIKNAMLKIQLPSSAHPTWAKDVSEDVWKHKLLKSLTHKS</sequence>
<evidence type="ECO:0000256" key="4">
    <source>
        <dbReference type="ARBA" id="ARBA00022553"/>
    </source>
</evidence>
<protein>
    <recommendedName>
        <fullName evidence="2">Male-enhanced antigen 1</fullName>
    </recommendedName>
</protein>
<gene>
    <name evidence="8" type="ORF">DGYR_LOCUS11006</name>
</gene>
<feature type="compositionally biased region" description="Polar residues" evidence="7">
    <location>
        <begin position="77"/>
        <end position="95"/>
    </location>
</feature>
<proteinExistence type="predicted"/>
<reference evidence="8 9" key="1">
    <citation type="submission" date="2020-08" db="EMBL/GenBank/DDBJ databases">
        <authorList>
            <person name="Hejnol A."/>
        </authorList>
    </citation>
    <scope>NUCLEOTIDE SEQUENCE [LARGE SCALE GENOMIC DNA]</scope>
</reference>
<dbReference type="AlphaFoldDB" id="A0A7I8W5E8"/>
<keyword evidence="3" id="KW-0217">Developmental protein</keyword>
<keyword evidence="9" id="KW-1185">Reference proteome</keyword>
<evidence type="ECO:0000256" key="6">
    <source>
        <dbReference type="ARBA" id="ARBA00022871"/>
    </source>
</evidence>
<dbReference type="GO" id="GO:0030154">
    <property type="term" value="P:cell differentiation"/>
    <property type="evidence" value="ECO:0007669"/>
    <property type="project" value="UniProtKB-KW"/>
</dbReference>
<dbReference type="Pfam" id="PF06910">
    <property type="entry name" value="MEA1"/>
    <property type="match status" value="1"/>
</dbReference>
<dbReference type="GO" id="GO:0007283">
    <property type="term" value="P:spermatogenesis"/>
    <property type="evidence" value="ECO:0007669"/>
    <property type="project" value="UniProtKB-KW"/>
</dbReference>
<evidence type="ECO:0000313" key="8">
    <source>
        <dbReference type="EMBL" id="CAD5123319.1"/>
    </source>
</evidence>
<evidence type="ECO:0000256" key="7">
    <source>
        <dbReference type="SAM" id="MobiDB-lite"/>
    </source>
</evidence>
<feature type="compositionally biased region" description="Basic and acidic residues" evidence="7">
    <location>
        <begin position="1"/>
        <end position="13"/>
    </location>
</feature>
<keyword evidence="6" id="KW-0744">Spermatogenesis</keyword>
<dbReference type="InterPro" id="IPR009685">
    <property type="entry name" value="MEA1"/>
</dbReference>
<evidence type="ECO:0000313" key="9">
    <source>
        <dbReference type="Proteomes" id="UP000549394"/>
    </source>
</evidence>
<dbReference type="PANTHER" id="PTHR17005">
    <property type="entry name" value="MALE-ENHANCED ANTIGEN-1"/>
    <property type="match status" value="1"/>
</dbReference>
<feature type="region of interest" description="Disordered" evidence="7">
    <location>
        <begin position="1"/>
        <end position="53"/>
    </location>
</feature>
<name>A0A7I8W5E8_9ANNE</name>
<dbReference type="EMBL" id="CAJFCJ010000019">
    <property type="protein sequence ID" value="CAD5123319.1"/>
    <property type="molecule type" value="Genomic_DNA"/>
</dbReference>
<comment type="caution">
    <text evidence="8">The sequence shown here is derived from an EMBL/GenBank/DDBJ whole genome shotgun (WGS) entry which is preliminary data.</text>
</comment>
<evidence type="ECO:0000256" key="5">
    <source>
        <dbReference type="ARBA" id="ARBA00022782"/>
    </source>
</evidence>
<evidence type="ECO:0000256" key="3">
    <source>
        <dbReference type="ARBA" id="ARBA00022473"/>
    </source>
</evidence>
<keyword evidence="4" id="KW-0597">Phosphoprotein</keyword>
<keyword evidence="5" id="KW-0221">Differentiation</keyword>
<evidence type="ECO:0000256" key="1">
    <source>
        <dbReference type="ARBA" id="ARBA00002540"/>
    </source>
</evidence>
<dbReference type="Proteomes" id="UP000549394">
    <property type="component" value="Unassembled WGS sequence"/>
</dbReference>
<evidence type="ECO:0000256" key="2">
    <source>
        <dbReference type="ARBA" id="ARBA00022245"/>
    </source>
</evidence>
<feature type="compositionally biased region" description="Basic and acidic residues" evidence="7">
    <location>
        <begin position="22"/>
        <end position="33"/>
    </location>
</feature>
<accession>A0A7I8W5E8</accession>